<organism evidence="1 2">
    <name type="scientific">Oricola thermophila</name>
    <dbReference type="NCBI Taxonomy" id="2742145"/>
    <lineage>
        <taxon>Bacteria</taxon>
        <taxon>Pseudomonadati</taxon>
        <taxon>Pseudomonadota</taxon>
        <taxon>Alphaproteobacteria</taxon>
        <taxon>Hyphomicrobiales</taxon>
        <taxon>Ahrensiaceae</taxon>
        <taxon>Oricola</taxon>
    </lineage>
</organism>
<evidence type="ECO:0000313" key="2">
    <source>
        <dbReference type="Proteomes" id="UP000509367"/>
    </source>
</evidence>
<evidence type="ECO:0000313" key="1">
    <source>
        <dbReference type="EMBL" id="QKV17369.1"/>
    </source>
</evidence>
<protein>
    <submittedName>
        <fullName evidence="1">DUF1488 family protein</fullName>
    </submittedName>
</protein>
<keyword evidence="2" id="KW-1185">Reference proteome</keyword>
<sequence>MTLTFLNESRFYDPGRRQIRFVGHDGMSTVPFRIDIDAIVKKAPDMPGDESLFLNSFDGKRESIRSVAREAYSNRRQTVYVLTAEDFR</sequence>
<dbReference type="EMBL" id="CP054836">
    <property type="protein sequence ID" value="QKV17369.1"/>
    <property type="molecule type" value="Genomic_DNA"/>
</dbReference>
<gene>
    <name evidence="1" type="ORF">HTY61_02255</name>
</gene>
<dbReference type="Pfam" id="PF07369">
    <property type="entry name" value="DUF1488"/>
    <property type="match status" value="1"/>
</dbReference>
<reference evidence="1 2" key="1">
    <citation type="submission" date="2020-06" db="EMBL/GenBank/DDBJ databases">
        <title>Oricola thermophila sp. nov. isolated from a tidal sediments.</title>
        <authorList>
            <person name="Kwon K.K."/>
            <person name="Yang S.-H."/>
            <person name="Park M.-J."/>
        </authorList>
    </citation>
    <scope>NUCLEOTIDE SEQUENCE [LARGE SCALE GENOMIC DNA]</scope>
    <source>
        <strain evidence="1 2">MEBiC13590</strain>
    </source>
</reference>
<dbReference type="AlphaFoldDB" id="A0A6N1VDY4"/>
<dbReference type="RefSeq" id="WP_175275265.1">
    <property type="nucleotide sequence ID" value="NZ_CP054836.1"/>
</dbReference>
<proteinExistence type="predicted"/>
<dbReference type="Proteomes" id="UP000509367">
    <property type="component" value="Chromosome"/>
</dbReference>
<accession>A0A6N1VDY4</accession>
<name>A0A6N1VDY4_9HYPH</name>
<dbReference type="KEGG" id="orm:HTY61_02255"/>
<dbReference type="InterPro" id="IPR009962">
    <property type="entry name" value="DUF1488"/>
</dbReference>